<protein>
    <recommendedName>
        <fullName evidence="3">Reverse transcriptase domain-containing protein</fullName>
    </recommendedName>
</protein>
<proteinExistence type="predicted"/>
<sequence>ADSSFLKHIKLYEKSTFTSLLGAIKRDEVIAAINQLNSNKSPGPDGLPAEFYQMCLDDIIDLLTSVFNSGLKNGTLCDSFYQGTMCLLYEKGDKSNLDNYRQLTLINAVYKILVINTHIRKTRAKVVIKQTSITGDTVFKNIITDLRKRKENHRRTGNPLPWDVLNV</sequence>
<dbReference type="PANTHER" id="PTHR19446">
    <property type="entry name" value="REVERSE TRANSCRIPTASES"/>
    <property type="match status" value="1"/>
</dbReference>
<dbReference type="Proteomes" id="UP000261620">
    <property type="component" value="Unplaced"/>
</dbReference>
<evidence type="ECO:0008006" key="3">
    <source>
        <dbReference type="Google" id="ProtNLM"/>
    </source>
</evidence>
<evidence type="ECO:0000313" key="1">
    <source>
        <dbReference type="Ensembl" id="ENSMMOP00000013571.1"/>
    </source>
</evidence>
<organism evidence="1 2">
    <name type="scientific">Mola mola</name>
    <name type="common">Ocean sunfish</name>
    <name type="synonym">Tetraodon mola</name>
    <dbReference type="NCBI Taxonomy" id="94237"/>
    <lineage>
        <taxon>Eukaryota</taxon>
        <taxon>Metazoa</taxon>
        <taxon>Chordata</taxon>
        <taxon>Craniata</taxon>
        <taxon>Vertebrata</taxon>
        <taxon>Euteleostomi</taxon>
        <taxon>Actinopterygii</taxon>
        <taxon>Neopterygii</taxon>
        <taxon>Teleostei</taxon>
        <taxon>Neoteleostei</taxon>
        <taxon>Acanthomorphata</taxon>
        <taxon>Eupercaria</taxon>
        <taxon>Tetraodontiformes</taxon>
        <taxon>Molidae</taxon>
        <taxon>Mola</taxon>
    </lineage>
</organism>
<dbReference type="Ensembl" id="ENSMMOT00000013793.1">
    <property type="protein sequence ID" value="ENSMMOP00000013571.1"/>
    <property type="gene ID" value="ENSMMOG00000010406.1"/>
</dbReference>
<reference evidence="1" key="2">
    <citation type="submission" date="2025-09" db="UniProtKB">
        <authorList>
            <consortium name="Ensembl"/>
        </authorList>
    </citation>
    <scope>IDENTIFICATION</scope>
</reference>
<evidence type="ECO:0000313" key="2">
    <source>
        <dbReference type="Proteomes" id="UP000261620"/>
    </source>
</evidence>
<keyword evidence="2" id="KW-1185">Reference proteome</keyword>
<reference evidence="1" key="1">
    <citation type="submission" date="2025-08" db="UniProtKB">
        <authorList>
            <consortium name="Ensembl"/>
        </authorList>
    </citation>
    <scope>IDENTIFICATION</scope>
</reference>
<accession>A0A3Q3WA05</accession>
<name>A0A3Q3WA05_MOLML</name>
<dbReference type="AlphaFoldDB" id="A0A3Q3WA05"/>